<keyword evidence="2" id="KW-1133">Transmembrane helix</keyword>
<dbReference type="Gene3D" id="1.10.150.320">
    <property type="entry name" value="Photosystem II 12 kDa extrinsic protein"/>
    <property type="match status" value="1"/>
</dbReference>
<feature type="region of interest" description="Disordered" evidence="1">
    <location>
        <begin position="1"/>
        <end position="20"/>
    </location>
</feature>
<dbReference type="SUPFAM" id="SSF47781">
    <property type="entry name" value="RuvA domain 2-like"/>
    <property type="match status" value="1"/>
</dbReference>
<name>A0ABR7LKF8_9ACTN</name>
<dbReference type="Pfam" id="PF12836">
    <property type="entry name" value="HHH_3"/>
    <property type="match status" value="1"/>
</dbReference>
<protein>
    <submittedName>
        <fullName evidence="3">Helix-hairpin-helix domain-containing protein</fullName>
    </submittedName>
</protein>
<gene>
    <name evidence="3" type="ORF">HKK74_07425</name>
</gene>
<evidence type="ECO:0000256" key="1">
    <source>
        <dbReference type="SAM" id="MobiDB-lite"/>
    </source>
</evidence>
<sequence>MNHPAAPADPPYDAAPRVPSDGMSPGRAALSVTWAGLPMLTLGLATPFCFAVATLWRRKIHLLLATIAYTAVLALQLAARRDMNDPTAPGHDSAATLFGTCVFIQAVGGCFHAFLVRRRVFDPHGVDGTAGNEAAIESVRRSRVLRLRARELAGNDAALARELRIGRPDLPRRYNDGGLVDINRAPAPVLATLPGVTPELAARIEQVRAKAGGFVSAEELSALAGLPPELTSELAEYGLFLR</sequence>
<comment type="caution">
    <text evidence="3">The sequence shown here is derived from an EMBL/GenBank/DDBJ whole genome shotgun (WGS) entry which is preliminary data.</text>
</comment>
<keyword evidence="2" id="KW-0472">Membrane</keyword>
<dbReference type="InterPro" id="IPR010994">
    <property type="entry name" value="RuvA_2-like"/>
</dbReference>
<feature type="compositionally biased region" description="Low complexity" evidence="1">
    <location>
        <begin position="1"/>
        <end position="16"/>
    </location>
</feature>
<feature type="transmembrane region" description="Helical" evidence="2">
    <location>
        <begin position="94"/>
        <end position="115"/>
    </location>
</feature>
<reference evidence="3 4" key="1">
    <citation type="submission" date="2020-06" db="EMBL/GenBank/DDBJ databases">
        <title>Actinomadura xiongansis sp. nov., isolated from soil of Baiyangdian.</title>
        <authorList>
            <person name="Zhang X."/>
        </authorList>
    </citation>
    <scope>NUCLEOTIDE SEQUENCE [LARGE SCALE GENOMIC DNA]</scope>
    <source>
        <strain evidence="3 4">HBUM206468</strain>
    </source>
</reference>
<organism evidence="3 4">
    <name type="scientific">Actinomadura alba</name>
    <dbReference type="NCBI Taxonomy" id="406431"/>
    <lineage>
        <taxon>Bacteria</taxon>
        <taxon>Bacillati</taxon>
        <taxon>Actinomycetota</taxon>
        <taxon>Actinomycetes</taxon>
        <taxon>Streptosporangiales</taxon>
        <taxon>Thermomonosporaceae</taxon>
        <taxon>Actinomadura</taxon>
    </lineage>
</organism>
<evidence type="ECO:0000313" key="4">
    <source>
        <dbReference type="Proteomes" id="UP000805614"/>
    </source>
</evidence>
<dbReference type="Proteomes" id="UP000805614">
    <property type="component" value="Unassembled WGS sequence"/>
</dbReference>
<feature type="transmembrane region" description="Helical" evidence="2">
    <location>
        <begin position="60"/>
        <end position="79"/>
    </location>
</feature>
<dbReference type="EMBL" id="JABVEC010000004">
    <property type="protein sequence ID" value="MBC6465321.1"/>
    <property type="molecule type" value="Genomic_DNA"/>
</dbReference>
<evidence type="ECO:0000313" key="3">
    <source>
        <dbReference type="EMBL" id="MBC6465321.1"/>
    </source>
</evidence>
<feature type="transmembrane region" description="Helical" evidence="2">
    <location>
        <begin position="32"/>
        <end position="53"/>
    </location>
</feature>
<accession>A0ABR7LKF8</accession>
<evidence type="ECO:0000256" key="2">
    <source>
        <dbReference type="SAM" id="Phobius"/>
    </source>
</evidence>
<keyword evidence="4" id="KW-1185">Reference proteome</keyword>
<keyword evidence="2" id="KW-0812">Transmembrane</keyword>
<proteinExistence type="predicted"/>